<evidence type="ECO:0008006" key="3">
    <source>
        <dbReference type="Google" id="ProtNLM"/>
    </source>
</evidence>
<protein>
    <recommendedName>
        <fullName evidence="3">MarR family transcriptional regulator</fullName>
    </recommendedName>
</protein>
<evidence type="ECO:0000313" key="2">
    <source>
        <dbReference type="Proteomes" id="UP001596072"/>
    </source>
</evidence>
<dbReference type="InterPro" id="IPR036390">
    <property type="entry name" value="WH_DNA-bd_sf"/>
</dbReference>
<accession>A0ABW0ZPQ2</accession>
<dbReference type="Gene3D" id="1.10.10.10">
    <property type="entry name" value="Winged helix-like DNA-binding domain superfamily/Winged helix DNA-binding domain"/>
    <property type="match status" value="1"/>
</dbReference>
<sequence length="137" mass="15172">MTAPRPLGYWLTTVDRLLDDRFERQAESTGVSRAGWQLLARLRSGAVAEDAIEALPLAARGVDVLTELERLAVDGLTERFGGEWRLTDAGHARVSDVEARADEEIRDRLASVVTTPQYDELVATLEQIALELGWQPT</sequence>
<keyword evidence="2" id="KW-1185">Reference proteome</keyword>
<dbReference type="InterPro" id="IPR036388">
    <property type="entry name" value="WH-like_DNA-bd_sf"/>
</dbReference>
<comment type="caution">
    <text evidence="1">The sequence shown here is derived from an EMBL/GenBank/DDBJ whole genome shotgun (WGS) entry which is preliminary data.</text>
</comment>
<dbReference type="SUPFAM" id="SSF46785">
    <property type="entry name" value="Winged helix' DNA-binding domain"/>
    <property type="match status" value="1"/>
</dbReference>
<dbReference type="RefSeq" id="WP_136436702.1">
    <property type="nucleotide sequence ID" value="NZ_JBHSNS010000013.1"/>
</dbReference>
<proteinExistence type="predicted"/>
<evidence type="ECO:0000313" key="1">
    <source>
        <dbReference type="EMBL" id="MFC5731259.1"/>
    </source>
</evidence>
<dbReference type="EMBL" id="JBHSNS010000013">
    <property type="protein sequence ID" value="MFC5731259.1"/>
    <property type="molecule type" value="Genomic_DNA"/>
</dbReference>
<organism evidence="1 2">
    <name type="scientific">Nocardioides vastitatis</name>
    <dbReference type="NCBI Taxonomy" id="2568655"/>
    <lineage>
        <taxon>Bacteria</taxon>
        <taxon>Bacillati</taxon>
        <taxon>Actinomycetota</taxon>
        <taxon>Actinomycetes</taxon>
        <taxon>Propionibacteriales</taxon>
        <taxon>Nocardioidaceae</taxon>
        <taxon>Nocardioides</taxon>
    </lineage>
</organism>
<name>A0ABW0ZPQ2_9ACTN</name>
<reference evidence="2" key="1">
    <citation type="journal article" date="2019" name="Int. J. Syst. Evol. Microbiol.">
        <title>The Global Catalogue of Microorganisms (GCM) 10K type strain sequencing project: providing services to taxonomists for standard genome sequencing and annotation.</title>
        <authorList>
            <consortium name="The Broad Institute Genomics Platform"/>
            <consortium name="The Broad Institute Genome Sequencing Center for Infectious Disease"/>
            <person name="Wu L."/>
            <person name="Ma J."/>
        </authorList>
    </citation>
    <scope>NUCLEOTIDE SEQUENCE [LARGE SCALE GENOMIC DNA]</scope>
    <source>
        <strain evidence="2">YIM 94188</strain>
    </source>
</reference>
<gene>
    <name evidence="1" type="ORF">ACFPQB_20280</name>
</gene>
<dbReference type="Proteomes" id="UP001596072">
    <property type="component" value="Unassembled WGS sequence"/>
</dbReference>